<dbReference type="Proteomes" id="UP000190341">
    <property type="component" value="Unassembled WGS sequence"/>
</dbReference>
<gene>
    <name evidence="2" type="ORF">SAMN06296058_2782</name>
</gene>
<dbReference type="InterPro" id="IPR056948">
    <property type="entry name" value="PNGaseA_N"/>
</dbReference>
<feature type="domain" description="Peptide N-acetyl-beta-D-glucosaminyl asparaginase amidase A N-terminal" evidence="1">
    <location>
        <begin position="123"/>
        <end position="314"/>
    </location>
</feature>
<dbReference type="AlphaFoldDB" id="A0A1T5LN00"/>
<dbReference type="OrthoDB" id="3275185at2"/>
<feature type="domain" description="Peptide N-acetyl-beta-D-glucosaminyl asparaginase amidase A N-terminal" evidence="1">
    <location>
        <begin position="328"/>
        <end position="408"/>
    </location>
</feature>
<name>A0A1T5LN00_9GAMM</name>
<proteinExistence type="predicted"/>
<sequence length="658" mass="71058">MSRLAGMQWSVVACGGVVIVALASQSGKISEAAGSPQRQHVRPATSADGKIRDMQGAFAATESTAIPLQDMAAASAVIGSSDTVDITPAIPRASGTPCVVELFRNAELAEPGRPFFGEEQSFPYAPPAACPGPWAKVIVKVALQNDSPSAYGDGLTLAQLVIGGVPLYAGGGQFDDRPTHWRVERDVTDYSAVLHSAGEGFLELRASPRYSDRFRSPYRVSATLLFYPANPNNRAQHVPDQVHSLTPRGFGEVLAPASPFSASVELPRNIERAYLDVIAQPRYGNDLHWFSCLSAELLAEFPELTHPYAIGPARLGLEGGPVPQGCSGGSFREVRVSIDGQPAGLAPVFPKVHPQFSASWGSTPLYRPLPTPRALGYLPYRVDLTPFAALLSDGSPHVIALSLDSTGATVDFDVSGTLLLYQDAGTRQITGQVTRNTLTAISAPRVSDNIHRNSAGEVRGLVTTQAVHHYDLEGFVDTSRGRIETRVSRTFSFNNKQNVYARDPAGTADDAYLMVIDLDTRAAAVTRQWRDGTLIVEDADTLVMPLILDYQFGAANMHQTVSLRSERWRPGIARYYARLRHEAILNYHASGPGVPYWQSTQSHLFRDSYGSCHTINASSDGGVLGTYDEGVDCPDGRNRLFWASHPDGSPDDLSWAGR</sequence>
<evidence type="ECO:0000313" key="3">
    <source>
        <dbReference type="Proteomes" id="UP000190341"/>
    </source>
</evidence>
<reference evidence="2 3" key="1">
    <citation type="submission" date="2017-02" db="EMBL/GenBank/DDBJ databases">
        <authorList>
            <person name="Peterson S.W."/>
        </authorList>
    </citation>
    <scope>NUCLEOTIDE SEQUENCE [LARGE SCALE GENOMIC DNA]</scope>
    <source>
        <strain evidence="2 3">P15</strain>
    </source>
</reference>
<accession>A0A1T5LN00</accession>
<dbReference type="EMBL" id="FUZV01000002">
    <property type="protein sequence ID" value="SKC77340.1"/>
    <property type="molecule type" value="Genomic_DNA"/>
</dbReference>
<evidence type="ECO:0000259" key="1">
    <source>
        <dbReference type="Pfam" id="PF12222"/>
    </source>
</evidence>
<dbReference type="PANTHER" id="PTHR31104">
    <property type="entry name" value="PEPTIDE-N4-(N-ACETYL-BETA-GLUCOSAMINYL)ASPARAGINE AMIDASE A PROTEIN"/>
    <property type="match status" value="1"/>
</dbReference>
<organism evidence="2 3">
    <name type="scientific">Pseudoxanthomonas indica</name>
    <dbReference type="NCBI Taxonomy" id="428993"/>
    <lineage>
        <taxon>Bacteria</taxon>
        <taxon>Pseudomonadati</taxon>
        <taxon>Pseudomonadota</taxon>
        <taxon>Gammaproteobacteria</taxon>
        <taxon>Lysobacterales</taxon>
        <taxon>Lysobacteraceae</taxon>
        <taxon>Pseudoxanthomonas</taxon>
    </lineage>
</organism>
<dbReference type="STRING" id="428993.SAMN06296058_2782"/>
<protein>
    <submittedName>
        <fullName evidence="2">Peptide N-acetyl-beta-D-glucosaminyl asparaginase amidase A</fullName>
    </submittedName>
</protein>
<keyword evidence="3" id="KW-1185">Reference proteome</keyword>
<dbReference type="Pfam" id="PF12222">
    <property type="entry name" value="PNGaseA"/>
    <property type="match status" value="2"/>
</dbReference>
<evidence type="ECO:0000313" key="2">
    <source>
        <dbReference type="EMBL" id="SKC77340.1"/>
    </source>
</evidence>
<dbReference type="InterPro" id="IPR021102">
    <property type="entry name" value="PNGase_A"/>
</dbReference>